<feature type="transmembrane region" description="Helical" evidence="1">
    <location>
        <begin position="46"/>
        <end position="69"/>
    </location>
</feature>
<keyword evidence="1" id="KW-0812">Transmembrane</keyword>
<sequence length="414" mass="48596">MEIPLTQKDQPSQQKTWRDQVMHWVRFFTLGKYDTGLSFRSRQQHVSILGSLVTIVAFLIISYLSFLVIDEIIHRRSRKFHITQVSDIIKYDQDEFYRKLDIFIQMIIGFTDEATRPDLNRSDCFNEVFRCHMIIFPSIVNLTCIYNKYSNDQVNQQYFISEEGYHEIQQKAKRTSNYFTIVCGCVDDSSSCPFGETSVNYDYYFQSFYFDQSQSIRETLRGNSETAKLGEFHTYKYTALILNSTDDYLQIFGSKYNIEKYFQVNSPPTIDKSGKGNSFGIYFQMDTAFMHAEVITSEPRSLASGLAQIGGYLSFFGLSLVILRIYHKRLMHNELQKYSLQTVNKHRIEHFSHERYTEMSMELAELKKFRRDIERRFNNPSFISGEGGFMNRGIQDETRSQIIIDENSISKYIA</sequence>
<organism evidence="2 3">
    <name type="scientific">Halteria grandinella</name>
    <dbReference type="NCBI Taxonomy" id="5974"/>
    <lineage>
        <taxon>Eukaryota</taxon>
        <taxon>Sar</taxon>
        <taxon>Alveolata</taxon>
        <taxon>Ciliophora</taxon>
        <taxon>Intramacronucleata</taxon>
        <taxon>Spirotrichea</taxon>
        <taxon>Stichotrichia</taxon>
        <taxon>Sporadotrichida</taxon>
        <taxon>Halteriidae</taxon>
        <taxon>Halteria</taxon>
    </lineage>
</organism>
<dbReference type="Proteomes" id="UP000785679">
    <property type="component" value="Unassembled WGS sequence"/>
</dbReference>
<name>A0A8J8T1D4_HALGN</name>
<gene>
    <name evidence="2" type="ORF">FGO68_gene5516</name>
</gene>
<accession>A0A8J8T1D4</accession>
<evidence type="ECO:0000256" key="1">
    <source>
        <dbReference type="SAM" id="Phobius"/>
    </source>
</evidence>
<feature type="transmembrane region" description="Helical" evidence="1">
    <location>
        <begin position="309"/>
        <end position="327"/>
    </location>
</feature>
<evidence type="ECO:0000313" key="2">
    <source>
        <dbReference type="EMBL" id="TNV77976.1"/>
    </source>
</evidence>
<dbReference type="OrthoDB" id="327459at2759"/>
<comment type="caution">
    <text evidence="2">The sequence shown here is derived from an EMBL/GenBank/DDBJ whole genome shotgun (WGS) entry which is preliminary data.</text>
</comment>
<proteinExistence type="predicted"/>
<reference evidence="2" key="1">
    <citation type="submission" date="2019-06" db="EMBL/GenBank/DDBJ databases">
        <authorList>
            <person name="Zheng W."/>
        </authorList>
    </citation>
    <scope>NUCLEOTIDE SEQUENCE</scope>
    <source>
        <strain evidence="2">QDHG01</strain>
    </source>
</reference>
<keyword evidence="3" id="KW-1185">Reference proteome</keyword>
<dbReference type="AlphaFoldDB" id="A0A8J8T1D4"/>
<keyword evidence="1" id="KW-0472">Membrane</keyword>
<keyword evidence="1" id="KW-1133">Transmembrane helix</keyword>
<dbReference type="EMBL" id="RRYP01011074">
    <property type="protein sequence ID" value="TNV77976.1"/>
    <property type="molecule type" value="Genomic_DNA"/>
</dbReference>
<evidence type="ECO:0000313" key="3">
    <source>
        <dbReference type="Proteomes" id="UP000785679"/>
    </source>
</evidence>
<protein>
    <submittedName>
        <fullName evidence="2">Uncharacterized protein</fullName>
    </submittedName>
</protein>